<dbReference type="InterPro" id="IPR024694">
    <property type="entry name" value="PurE_prokaryotes"/>
</dbReference>
<dbReference type="GO" id="GO:0016829">
    <property type="term" value="F:lyase activity"/>
    <property type="evidence" value="ECO:0007669"/>
    <property type="project" value="UniProtKB-KW"/>
</dbReference>
<comment type="caution">
    <text evidence="7">The sequence shown here is derived from an EMBL/GenBank/DDBJ whole genome shotgun (WGS) entry which is preliminary data.</text>
</comment>
<dbReference type="Gene3D" id="3.40.50.1970">
    <property type="match status" value="1"/>
</dbReference>
<dbReference type="HAMAP" id="MF_01929">
    <property type="entry name" value="PurE_classI"/>
    <property type="match status" value="1"/>
</dbReference>
<evidence type="ECO:0000256" key="2">
    <source>
        <dbReference type="ARBA" id="ARBA00023235"/>
    </source>
</evidence>
<evidence type="ECO:0000259" key="6">
    <source>
        <dbReference type="SMART" id="SM01001"/>
    </source>
</evidence>
<dbReference type="Pfam" id="PF00731">
    <property type="entry name" value="AIRC"/>
    <property type="match status" value="1"/>
</dbReference>
<evidence type="ECO:0000256" key="3">
    <source>
        <dbReference type="HAMAP-Rule" id="MF_01929"/>
    </source>
</evidence>
<dbReference type="GO" id="GO:0034023">
    <property type="term" value="F:5-(carboxyamino)imidazole ribonucleotide mutase activity"/>
    <property type="evidence" value="ECO:0007669"/>
    <property type="project" value="UniProtKB-UniRule"/>
</dbReference>
<dbReference type="EMBL" id="JADIMU010000016">
    <property type="protein sequence ID" value="MBO8442635.1"/>
    <property type="molecule type" value="Genomic_DNA"/>
</dbReference>
<dbReference type="PIRSF" id="PIRSF001338">
    <property type="entry name" value="AIR_carboxylase"/>
    <property type="match status" value="1"/>
</dbReference>
<accession>A0A9D9H696</accession>
<dbReference type="PANTHER" id="PTHR23046">
    <property type="entry name" value="PHOSPHORIBOSYLAMINOIMIDAZOLE CARBOXYLASE CATALYTIC SUBUNIT"/>
    <property type="match status" value="1"/>
</dbReference>
<keyword evidence="2 3" id="KW-0413">Isomerase</keyword>
<keyword evidence="1 3" id="KW-0658">Purine biosynthesis</keyword>
<dbReference type="InterPro" id="IPR000031">
    <property type="entry name" value="PurE_dom"/>
</dbReference>
<feature type="binding site" evidence="3 5">
    <location>
        <position position="13"/>
    </location>
    <ligand>
        <name>substrate</name>
    </ligand>
</feature>
<name>A0A9D9H696_9SPIR</name>
<evidence type="ECO:0000256" key="4">
    <source>
        <dbReference type="PIRNR" id="PIRNR001338"/>
    </source>
</evidence>
<comment type="function">
    <text evidence="3 4">Catalyzes the conversion of N5-carboxyaminoimidazole ribonucleotide (N5-CAIR) to 4-carboxy-5-aminoimidazole ribonucleotide (CAIR).</text>
</comment>
<sequence length="166" mass="17020">MKKVAIIMGSDSDLPLAKKAADKLKALGVAHVVRVISAHRTPDEAIAFAQGAADEGIGAIITIAGKAAHLGGVIASRTTLPVIGIPCKGSDLGGLDALLSTVQMPPGVPVASMAIDGAVNAAIFACQILAIGDRELAARLEADRQEMRKTVQEKDKAIGEELSYGD</sequence>
<dbReference type="SMART" id="SM01001">
    <property type="entry name" value="AIRC"/>
    <property type="match status" value="1"/>
</dbReference>
<comment type="catalytic activity">
    <reaction evidence="3 4">
        <text>5-carboxyamino-1-(5-phospho-D-ribosyl)imidazole + H(+) = 5-amino-1-(5-phospho-D-ribosyl)imidazole-4-carboxylate</text>
        <dbReference type="Rhea" id="RHEA:13193"/>
        <dbReference type="ChEBI" id="CHEBI:15378"/>
        <dbReference type="ChEBI" id="CHEBI:58730"/>
        <dbReference type="ChEBI" id="CHEBI:77657"/>
        <dbReference type="EC" id="5.4.99.18"/>
    </reaction>
</comment>
<evidence type="ECO:0000256" key="5">
    <source>
        <dbReference type="PIRSR" id="PIRSR001338-1"/>
    </source>
</evidence>
<protein>
    <recommendedName>
        <fullName evidence="3 4">N5-carboxyaminoimidazole ribonucleotide mutase</fullName>
        <shortName evidence="3 4">N5-CAIR mutase</shortName>
        <ecNumber evidence="3 4">5.4.99.18</ecNumber>
    </recommendedName>
    <alternativeName>
        <fullName evidence="3">5-(carboxyamino)imidazole ribonucleotide mutase</fullName>
    </alternativeName>
</protein>
<feature type="binding site" evidence="3 5">
    <location>
        <position position="40"/>
    </location>
    <ligand>
        <name>substrate</name>
    </ligand>
</feature>
<dbReference type="NCBIfam" id="TIGR01162">
    <property type="entry name" value="purE"/>
    <property type="match status" value="1"/>
</dbReference>
<dbReference type="PANTHER" id="PTHR23046:SF2">
    <property type="entry name" value="PHOSPHORIBOSYLAMINOIMIDAZOLE CARBOXYLASE"/>
    <property type="match status" value="1"/>
</dbReference>
<keyword evidence="7" id="KW-0456">Lyase</keyword>
<dbReference type="InterPro" id="IPR033747">
    <property type="entry name" value="PurE_ClassI"/>
</dbReference>
<reference evidence="7" key="1">
    <citation type="submission" date="2020-10" db="EMBL/GenBank/DDBJ databases">
        <authorList>
            <person name="Gilroy R."/>
        </authorList>
    </citation>
    <scope>NUCLEOTIDE SEQUENCE</scope>
    <source>
        <strain evidence="7">11167</strain>
    </source>
</reference>
<proteinExistence type="inferred from homology"/>
<organism evidence="7 8">
    <name type="scientific">Candidatus Aphodenecus pullistercoris</name>
    <dbReference type="NCBI Taxonomy" id="2840669"/>
    <lineage>
        <taxon>Bacteria</taxon>
        <taxon>Pseudomonadati</taxon>
        <taxon>Spirochaetota</taxon>
        <taxon>Spirochaetia</taxon>
        <taxon>Spirochaetales</taxon>
        <taxon>Candidatus Aphodenecus</taxon>
    </lineage>
</organism>
<dbReference type="GO" id="GO:0006189">
    <property type="term" value="P:'de novo' IMP biosynthetic process"/>
    <property type="evidence" value="ECO:0007669"/>
    <property type="project" value="UniProtKB-UniRule"/>
</dbReference>
<evidence type="ECO:0000256" key="1">
    <source>
        <dbReference type="ARBA" id="ARBA00022755"/>
    </source>
</evidence>
<dbReference type="AlphaFoldDB" id="A0A9D9H696"/>
<feature type="binding site" evidence="3 5">
    <location>
        <position position="10"/>
    </location>
    <ligand>
        <name>substrate</name>
    </ligand>
</feature>
<reference evidence="7" key="2">
    <citation type="journal article" date="2021" name="PeerJ">
        <title>Extensive microbial diversity within the chicken gut microbiome revealed by metagenomics and culture.</title>
        <authorList>
            <person name="Gilroy R."/>
            <person name="Ravi A."/>
            <person name="Getino M."/>
            <person name="Pursley I."/>
            <person name="Horton D.L."/>
            <person name="Alikhan N.F."/>
            <person name="Baker D."/>
            <person name="Gharbi K."/>
            <person name="Hall N."/>
            <person name="Watson M."/>
            <person name="Adriaenssens E.M."/>
            <person name="Foster-Nyarko E."/>
            <person name="Jarju S."/>
            <person name="Secka A."/>
            <person name="Antonio M."/>
            <person name="Oren A."/>
            <person name="Chaudhuri R.R."/>
            <person name="La Ragione R."/>
            <person name="Hildebrand F."/>
            <person name="Pallen M.J."/>
        </authorList>
    </citation>
    <scope>NUCLEOTIDE SEQUENCE</scope>
    <source>
        <strain evidence="7">11167</strain>
    </source>
</reference>
<dbReference type="Proteomes" id="UP000823633">
    <property type="component" value="Unassembled WGS sequence"/>
</dbReference>
<evidence type="ECO:0000313" key="8">
    <source>
        <dbReference type="Proteomes" id="UP000823633"/>
    </source>
</evidence>
<evidence type="ECO:0000313" key="7">
    <source>
        <dbReference type="EMBL" id="MBO8442635.1"/>
    </source>
</evidence>
<gene>
    <name evidence="3 7" type="primary">purE</name>
    <name evidence="7" type="ORF">IAC42_02590</name>
</gene>
<dbReference type="SUPFAM" id="SSF52255">
    <property type="entry name" value="N5-CAIR mutase (phosphoribosylaminoimidazole carboxylase, PurE)"/>
    <property type="match status" value="1"/>
</dbReference>
<comment type="similarity">
    <text evidence="3">Belongs to the AIR carboxylase family. Class I subfamily.</text>
</comment>
<feature type="domain" description="PurE" evidence="6">
    <location>
        <begin position="2"/>
        <end position="151"/>
    </location>
</feature>
<comment type="pathway">
    <text evidence="3 4">Purine metabolism; IMP biosynthesis via de novo pathway; 5-amino-1-(5-phospho-D-ribosyl)imidazole-4-carboxylate from 5-amino-1-(5-phospho-D-ribosyl)imidazole (N5-CAIR route): step 2/2.</text>
</comment>
<dbReference type="EC" id="5.4.99.18" evidence="3 4"/>